<evidence type="ECO:0000313" key="4">
    <source>
        <dbReference type="Proteomes" id="UP000220158"/>
    </source>
</evidence>
<dbReference type="RefSeq" id="XP_028532959.1">
    <property type="nucleotide sequence ID" value="XM_028676474.1"/>
</dbReference>
<feature type="coiled-coil region" evidence="1">
    <location>
        <begin position="341"/>
        <end position="375"/>
    </location>
</feature>
<dbReference type="OrthoDB" id="372841at2759"/>
<feature type="coiled-coil region" evidence="1">
    <location>
        <begin position="283"/>
        <end position="310"/>
    </location>
</feature>
<feature type="region of interest" description="Disordered" evidence="2">
    <location>
        <begin position="923"/>
        <end position="947"/>
    </location>
</feature>
<keyword evidence="1" id="KW-0175">Coiled coil</keyword>
<feature type="region of interest" description="Disordered" evidence="2">
    <location>
        <begin position="1"/>
        <end position="40"/>
    </location>
</feature>
<feature type="compositionally biased region" description="Basic and acidic residues" evidence="2">
    <location>
        <begin position="1207"/>
        <end position="1219"/>
    </location>
</feature>
<dbReference type="Gene3D" id="1.20.5.2050">
    <property type="match status" value="1"/>
</dbReference>
<feature type="region of interest" description="Disordered" evidence="2">
    <location>
        <begin position="1018"/>
        <end position="1038"/>
    </location>
</feature>
<feature type="compositionally biased region" description="Low complexity" evidence="2">
    <location>
        <begin position="1227"/>
        <end position="1255"/>
    </location>
</feature>
<feature type="compositionally biased region" description="Basic and acidic residues" evidence="2">
    <location>
        <begin position="15"/>
        <end position="37"/>
    </location>
</feature>
<dbReference type="GeneID" id="39736062"/>
<keyword evidence="4" id="KW-1185">Reference proteome</keyword>
<protein>
    <submittedName>
        <fullName evidence="3">Transcription factor with AP2 domain(S), putative</fullName>
    </submittedName>
</protein>
<name>A0A1J1H5B8_PLARL</name>
<dbReference type="VEuPathDB" id="PlasmoDB:PRELSG_0905000"/>
<accession>A0A1J1H5B8</accession>
<gene>
    <name evidence="3" type="primary">ApiAP2</name>
    <name evidence="3" type="ORF">PRELSG_0905000</name>
</gene>
<organism evidence="3 4">
    <name type="scientific">Plasmodium relictum</name>
    <dbReference type="NCBI Taxonomy" id="85471"/>
    <lineage>
        <taxon>Eukaryota</taxon>
        <taxon>Sar</taxon>
        <taxon>Alveolata</taxon>
        <taxon>Apicomplexa</taxon>
        <taxon>Aconoidasida</taxon>
        <taxon>Haemosporida</taxon>
        <taxon>Plasmodiidae</taxon>
        <taxon>Plasmodium</taxon>
        <taxon>Plasmodium (Haemamoeba)</taxon>
    </lineage>
</organism>
<dbReference type="OMA" id="WEKEYRH"/>
<reference evidence="3 4" key="1">
    <citation type="submission" date="2015-04" db="EMBL/GenBank/DDBJ databases">
        <authorList>
            <consortium name="Pathogen Informatics"/>
        </authorList>
    </citation>
    <scope>NUCLEOTIDE SEQUENCE [LARGE SCALE GENOMIC DNA]</scope>
    <source>
        <strain evidence="3 4">SGS1</strain>
    </source>
</reference>
<feature type="compositionally biased region" description="Polar residues" evidence="2">
    <location>
        <begin position="1"/>
        <end position="10"/>
    </location>
</feature>
<feature type="coiled-coil region" evidence="1">
    <location>
        <begin position="155"/>
        <end position="182"/>
    </location>
</feature>
<evidence type="ECO:0000256" key="1">
    <source>
        <dbReference type="SAM" id="Coils"/>
    </source>
</evidence>
<dbReference type="Proteomes" id="UP000220158">
    <property type="component" value="Chromosome 9"/>
</dbReference>
<evidence type="ECO:0000256" key="2">
    <source>
        <dbReference type="SAM" id="MobiDB-lite"/>
    </source>
</evidence>
<dbReference type="KEGG" id="prel:PRELSG_0905000"/>
<evidence type="ECO:0000313" key="3">
    <source>
        <dbReference type="EMBL" id="CRG99954.1"/>
    </source>
</evidence>
<dbReference type="EMBL" id="LN835304">
    <property type="protein sequence ID" value="CRG99954.1"/>
    <property type="molecule type" value="Genomic_DNA"/>
</dbReference>
<proteinExistence type="predicted"/>
<feature type="compositionally biased region" description="Basic and acidic residues" evidence="2">
    <location>
        <begin position="923"/>
        <end position="937"/>
    </location>
</feature>
<sequence>MLELRTSSNTNKKNSKLDEKSKKPVVKGENDNSDDLKNIYNEDSMNKMDNYMNYSEQKTQNYPISRTTTSNVINGGSMESVNDGAFNNSSKSANVSNDYENTKQVNENVHTKVEQGESNEYEKLDDKNRKIIKYKSNDDNETVDFESPKIEFKINEKEHNNENNLENENEKVKESHNEKLNDIKFDLNYKNEDTNVVLKEEAPLSYEMENVYKKNSCPSDCNENNHSDNNNININNSNDNNFLDKICEDEESKEKYDENFINFNNPCGYKEEIKKENPLLKEENETENNINKLNDDINLSDENNENLKNSLIKELLAKNQNKESWNDQNKSFSLIDNILNLKNDERLNNQLNKYLNEEKNNLESNKKANDTLLENSNCDNLNCLISTTNNKESTNKNENLMKLKIICLSYLRILKRLTSLWSETDKAFEYHFVNLLNNVNSNNLDNYLCCFSNIKICFIKNVFLDSFIECIEELEIIKKFKTSEKKEDTGEKGVMDKNEFHKQILEEVENNLTKEIIEEIFQLTLKNPYCNNNYLNNMNSSDGEHNALSIFNESNKNNVCNSSNTIFDLKKGKDYLNCSNRNMCNPLGNCVSTQSNHTCNSHTNHSCGGTYPLNYSNSFPFNCMNNNIGNSTSNINNNKNNLINNTNANSNNNNYNNYSIGSNMCKKKCNYSDENILNKLNVSIDYNSYNDFNNNYIQEAEKVVEKYKNLSKLNSKDSDNMYNSCSHSNLQDINNNNNLNAYLQLKMFISEYENLCKNDKIKLKDLDLSANDLNFLKCLYAHLNSSNILEDKGISDIYNGENDSKESKKNCYENKLKLECSSNNDLNKLIPNYKLNEDENYEDRENYSKYERDQGLLNANDNNLNYLSNSFQNILRKRKIYDNYLSKCNNNSNMNNNSCYDLNYLLYNTNVLKKLKFNLLENKKNGHNNDFRKKDSNDLSVDDNSSHLNSRKSYVYKNNILNNLKNFKDMLNLSQEGINKKGSFKSSEHINPSTLYDFILNTNNSSNARENSLQHNTITNNISSNNSSANNSNNNNSNGININSSYNINNSSIQKKNSYDYNPDYNSKISANGSDLSLNNQENNDGILNNGKVESNINYKNKNDINKNISLNNKNTKNIKNASSSPVSTNYGMGKLKYEMPVGVNPNDDKVKGVYFSKSPRGVGKWNAYFQIANNKRLFTSFSVSKYGYSEARKLSILKRTEWEKEYKHHTDLKNSDSKKGKKKSHVASSNLLRNNVKNISKGNSNNSNSDASLSYTKDNQLKEDCLLYSNDEEGLISNKINTDIPSDANDHQSSNKKINKLNMSNNGYIKVEDNLNFFIECAKNENESFNSVDLLRSSLTNDKNTSKKNSLNYTQNSMSNSFNNVIDNKNSLNSSRILSNSLGLSNKYIRNLHFPTIDSHAVSNFLEAVTDDQKISS</sequence>
<feature type="region of interest" description="Disordered" evidence="2">
    <location>
        <begin position="1207"/>
        <end position="1255"/>
    </location>
</feature>
<feature type="compositionally biased region" description="Low complexity" evidence="2">
    <location>
        <begin position="938"/>
        <end position="947"/>
    </location>
</feature>
<feature type="region of interest" description="Disordered" evidence="2">
    <location>
        <begin position="1280"/>
        <end position="1300"/>
    </location>
</feature>